<dbReference type="Proteomes" id="UP001610432">
    <property type="component" value="Unassembled WGS sequence"/>
</dbReference>
<keyword evidence="2" id="KW-0732">Signal</keyword>
<feature type="chain" id="PRO_5045125482" evidence="2">
    <location>
        <begin position="16"/>
        <end position="203"/>
    </location>
</feature>
<organism evidence="3 4">
    <name type="scientific">Aspergillus lucknowensis</name>
    <dbReference type="NCBI Taxonomy" id="176173"/>
    <lineage>
        <taxon>Eukaryota</taxon>
        <taxon>Fungi</taxon>
        <taxon>Dikarya</taxon>
        <taxon>Ascomycota</taxon>
        <taxon>Pezizomycotina</taxon>
        <taxon>Eurotiomycetes</taxon>
        <taxon>Eurotiomycetidae</taxon>
        <taxon>Eurotiales</taxon>
        <taxon>Aspergillaceae</taxon>
        <taxon>Aspergillus</taxon>
        <taxon>Aspergillus subgen. Nidulantes</taxon>
    </lineage>
</organism>
<feature type="signal peptide" evidence="2">
    <location>
        <begin position="1"/>
        <end position="15"/>
    </location>
</feature>
<evidence type="ECO:0000256" key="2">
    <source>
        <dbReference type="SAM" id="SignalP"/>
    </source>
</evidence>
<name>A0ABR4LF03_9EURO</name>
<sequence>MHLSLLALNFIGSLAANSQSQSSSPVPPLPTPSQSSRNTTLPCTIISQVTHSFYGISNNENQGPNIAYDCGRSRVPGGLGTYINPLTFASAPGEFQRCEVIYSPYLQKYLRHEDYCSECNSEWSERIYHVRVWVGSNLLAGGEDEIDCERRLEPPPERTQSVIRYPRADLIVDTTPLYVPGFNTPSACHVDHVYPSYALRDYC</sequence>
<protein>
    <submittedName>
        <fullName evidence="3">Uncharacterized protein</fullName>
    </submittedName>
</protein>
<dbReference type="RefSeq" id="XP_070882098.1">
    <property type="nucleotide sequence ID" value="XM_071033767.1"/>
</dbReference>
<evidence type="ECO:0000256" key="1">
    <source>
        <dbReference type="SAM" id="MobiDB-lite"/>
    </source>
</evidence>
<dbReference type="EMBL" id="JBFXLQ010000056">
    <property type="protein sequence ID" value="KAL2863119.1"/>
    <property type="molecule type" value="Genomic_DNA"/>
</dbReference>
<gene>
    <name evidence="3" type="ORF">BJX67DRAFT_384979</name>
</gene>
<evidence type="ECO:0000313" key="3">
    <source>
        <dbReference type="EMBL" id="KAL2863119.1"/>
    </source>
</evidence>
<reference evidence="3 4" key="1">
    <citation type="submission" date="2024-07" db="EMBL/GenBank/DDBJ databases">
        <title>Section-level genome sequencing and comparative genomics of Aspergillus sections Usti and Cavernicolus.</title>
        <authorList>
            <consortium name="Lawrence Berkeley National Laboratory"/>
            <person name="Nybo J.L."/>
            <person name="Vesth T.C."/>
            <person name="Theobald S."/>
            <person name="Frisvad J.C."/>
            <person name="Larsen T.O."/>
            <person name="Kjaerboelling I."/>
            <person name="Rothschild-Mancinelli K."/>
            <person name="Lyhne E.K."/>
            <person name="Kogle M.E."/>
            <person name="Barry K."/>
            <person name="Clum A."/>
            <person name="Na H."/>
            <person name="Ledsgaard L."/>
            <person name="Lin J."/>
            <person name="Lipzen A."/>
            <person name="Kuo A."/>
            <person name="Riley R."/>
            <person name="Mondo S."/>
            <person name="Labutti K."/>
            <person name="Haridas S."/>
            <person name="Pangalinan J."/>
            <person name="Salamov A.A."/>
            <person name="Simmons B.A."/>
            <person name="Magnuson J.K."/>
            <person name="Chen J."/>
            <person name="Drula E."/>
            <person name="Henrissat B."/>
            <person name="Wiebenga A."/>
            <person name="Lubbers R.J."/>
            <person name="Gomes A.C."/>
            <person name="Macurrencykelacurrency M.R."/>
            <person name="Stajich J."/>
            <person name="Grigoriev I.V."/>
            <person name="Mortensen U.H."/>
            <person name="De Vries R.P."/>
            <person name="Baker S.E."/>
            <person name="Andersen M.R."/>
        </authorList>
    </citation>
    <scope>NUCLEOTIDE SEQUENCE [LARGE SCALE GENOMIC DNA]</scope>
    <source>
        <strain evidence="3 4">CBS 449.75</strain>
    </source>
</reference>
<comment type="caution">
    <text evidence="3">The sequence shown here is derived from an EMBL/GenBank/DDBJ whole genome shotgun (WGS) entry which is preliminary data.</text>
</comment>
<evidence type="ECO:0000313" key="4">
    <source>
        <dbReference type="Proteomes" id="UP001610432"/>
    </source>
</evidence>
<accession>A0ABR4LF03</accession>
<keyword evidence="4" id="KW-1185">Reference proteome</keyword>
<proteinExistence type="predicted"/>
<feature type="region of interest" description="Disordered" evidence="1">
    <location>
        <begin position="18"/>
        <end position="38"/>
    </location>
</feature>
<dbReference type="GeneID" id="98148839"/>